<accession>A0A8H3BCP3</accession>
<comment type="caution">
    <text evidence="6">The sequence shown here is derived from an EMBL/GenBank/DDBJ whole genome shotgun (WGS) entry which is preliminary data.</text>
</comment>
<dbReference type="SMART" id="SM00355">
    <property type="entry name" value="ZnF_C2H2"/>
    <property type="match status" value="2"/>
</dbReference>
<keyword evidence="1" id="KW-0479">Metal-binding</keyword>
<evidence type="ECO:0000313" key="7">
    <source>
        <dbReference type="Proteomes" id="UP000663831"/>
    </source>
</evidence>
<evidence type="ECO:0000256" key="4">
    <source>
        <dbReference type="PROSITE-ProRule" id="PRU00042"/>
    </source>
</evidence>
<evidence type="ECO:0000256" key="2">
    <source>
        <dbReference type="ARBA" id="ARBA00022771"/>
    </source>
</evidence>
<evidence type="ECO:0000313" key="6">
    <source>
        <dbReference type="EMBL" id="CAE6452362.1"/>
    </source>
</evidence>
<dbReference type="AlphaFoldDB" id="A0A8H3BCP3"/>
<keyword evidence="3" id="KW-0862">Zinc</keyword>
<dbReference type="PANTHER" id="PTHR23235">
    <property type="entry name" value="KRUEPPEL-LIKE TRANSCRIPTION FACTOR"/>
    <property type="match status" value="1"/>
</dbReference>
<organism evidence="6 7">
    <name type="scientific">Rhizoctonia solani</name>
    <dbReference type="NCBI Taxonomy" id="456999"/>
    <lineage>
        <taxon>Eukaryota</taxon>
        <taxon>Fungi</taxon>
        <taxon>Dikarya</taxon>
        <taxon>Basidiomycota</taxon>
        <taxon>Agaricomycotina</taxon>
        <taxon>Agaricomycetes</taxon>
        <taxon>Cantharellales</taxon>
        <taxon>Ceratobasidiaceae</taxon>
        <taxon>Rhizoctonia</taxon>
    </lineage>
</organism>
<evidence type="ECO:0000256" key="1">
    <source>
        <dbReference type="ARBA" id="ARBA00022723"/>
    </source>
</evidence>
<proteinExistence type="predicted"/>
<gene>
    <name evidence="6" type="ORF">RDB_LOCUS68091</name>
</gene>
<dbReference type="GO" id="GO:0008270">
    <property type="term" value="F:zinc ion binding"/>
    <property type="evidence" value="ECO:0007669"/>
    <property type="project" value="UniProtKB-KW"/>
</dbReference>
<sequence>MFYHTGPSRSLSNYTCGRALPADLGDLSSLSGTDHTNLNWNSLAVPSYQIALRGREWDCSAQSRSSVSSCTTMDYAISQDSPGQQLESYQLHLPEGSWSYPIPQLNACSTSLYVPVDAGSVTSSLPAGQNGNSINVPIVPKLPQAVTLSVPTRCRRKKSEDTDPRTQYPCDFCSVRMSRLHDINRHMRLHTNEKPYECLGCGQTFRRTDARARHWSKHESCASAHKIREPTGTRSRQRISLRAQHDFAIRDESP</sequence>
<dbReference type="Proteomes" id="UP000663831">
    <property type="component" value="Unassembled WGS sequence"/>
</dbReference>
<dbReference type="EMBL" id="CAJMWV010002037">
    <property type="protein sequence ID" value="CAE6452362.1"/>
    <property type="molecule type" value="Genomic_DNA"/>
</dbReference>
<dbReference type="Gene3D" id="3.30.160.60">
    <property type="entry name" value="Classic Zinc Finger"/>
    <property type="match status" value="2"/>
</dbReference>
<dbReference type="InterPro" id="IPR013087">
    <property type="entry name" value="Znf_C2H2_type"/>
</dbReference>
<dbReference type="SUPFAM" id="SSF57667">
    <property type="entry name" value="beta-beta-alpha zinc fingers"/>
    <property type="match status" value="1"/>
</dbReference>
<reference evidence="6" key="1">
    <citation type="submission" date="2021-01" db="EMBL/GenBank/DDBJ databases">
        <authorList>
            <person name="Kaushik A."/>
        </authorList>
    </citation>
    <scope>NUCLEOTIDE SEQUENCE</scope>
    <source>
        <strain evidence="6">AG3-1AP</strain>
    </source>
</reference>
<dbReference type="PROSITE" id="PS00028">
    <property type="entry name" value="ZINC_FINGER_C2H2_1"/>
    <property type="match status" value="2"/>
</dbReference>
<feature type="domain" description="C2H2-type" evidence="5">
    <location>
        <begin position="168"/>
        <end position="195"/>
    </location>
</feature>
<evidence type="ECO:0000259" key="5">
    <source>
        <dbReference type="PROSITE" id="PS50157"/>
    </source>
</evidence>
<feature type="domain" description="C2H2-type" evidence="5">
    <location>
        <begin position="196"/>
        <end position="218"/>
    </location>
</feature>
<keyword evidence="2 4" id="KW-0863">Zinc-finger</keyword>
<dbReference type="PROSITE" id="PS50157">
    <property type="entry name" value="ZINC_FINGER_C2H2_2"/>
    <property type="match status" value="2"/>
</dbReference>
<protein>
    <recommendedName>
        <fullName evidence="5">C2H2-type domain-containing protein</fullName>
    </recommendedName>
</protein>
<dbReference type="InterPro" id="IPR036236">
    <property type="entry name" value="Znf_C2H2_sf"/>
</dbReference>
<evidence type="ECO:0000256" key="3">
    <source>
        <dbReference type="ARBA" id="ARBA00022833"/>
    </source>
</evidence>
<name>A0A8H3BCP3_9AGAM</name>